<feature type="transmembrane region" description="Helical" evidence="7">
    <location>
        <begin position="12"/>
        <end position="34"/>
    </location>
</feature>
<organism evidence="9 10">
    <name type="scientific">Companilactobacillus baiquanensis</name>
    <dbReference type="NCBI Taxonomy" id="2486005"/>
    <lineage>
        <taxon>Bacteria</taxon>
        <taxon>Bacillati</taxon>
        <taxon>Bacillota</taxon>
        <taxon>Bacilli</taxon>
        <taxon>Lactobacillales</taxon>
        <taxon>Lactobacillaceae</taxon>
        <taxon>Companilactobacillus</taxon>
    </lineage>
</organism>
<keyword evidence="4 7" id="KW-0812">Transmembrane</keyword>
<feature type="transmembrane region" description="Helical" evidence="7">
    <location>
        <begin position="378"/>
        <end position="402"/>
    </location>
</feature>
<keyword evidence="6 7" id="KW-0472">Membrane</keyword>
<feature type="domain" description="Major facilitator superfamily (MFS) profile" evidence="8">
    <location>
        <begin position="11"/>
        <end position="405"/>
    </location>
</feature>
<dbReference type="InterPro" id="IPR051788">
    <property type="entry name" value="MFS_Transporter"/>
</dbReference>
<keyword evidence="3" id="KW-0813">Transport</keyword>
<evidence type="ECO:0000256" key="5">
    <source>
        <dbReference type="ARBA" id="ARBA00022989"/>
    </source>
</evidence>
<dbReference type="RefSeq" id="WP_125592876.1">
    <property type="nucleotide sequence ID" value="NZ_JBHSSN010000015.1"/>
</dbReference>
<protein>
    <submittedName>
        <fullName evidence="9">MFS transporter</fullName>
    </submittedName>
</protein>
<accession>A0ABW1UYG1</accession>
<feature type="transmembrane region" description="Helical" evidence="7">
    <location>
        <begin position="265"/>
        <end position="283"/>
    </location>
</feature>
<evidence type="ECO:0000313" key="9">
    <source>
        <dbReference type="EMBL" id="MFC6323849.1"/>
    </source>
</evidence>
<feature type="transmembrane region" description="Helical" evidence="7">
    <location>
        <begin position="350"/>
        <end position="372"/>
    </location>
</feature>
<dbReference type="Gene3D" id="1.20.1250.20">
    <property type="entry name" value="MFS general substrate transporter like domains"/>
    <property type="match status" value="2"/>
</dbReference>
<evidence type="ECO:0000313" key="10">
    <source>
        <dbReference type="Proteomes" id="UP001596186"/>
    </source>
</evidence>
<proteinExistence type="inferred from homology"/>
<dbReference type="PROSITE" id="PS00216">
    <property type="entry name" value="SUGAR_TRANSPORT_1"/>
    <property type="match status" value="1"/>
</dbReference>
<dbReference type="PROSITE" id="PS50850">
    <property type="entry name" value="MFS"/>
    <property type="match status" value="1"/>
</dbReference>
<dbReference type="PANTHER" id="PTHR23514:SF3">
    <property type="entry name" value="BYPASS OF STOP CODON PROTEIN 6"/>
    <property type="match status" value="1"/>
</dbReference>
<evidence type="ECO:0000256" key="4">
    <source>
        <dbReference type="ARBA" id="ARBA00022692"/>
    </source>
</evidence>
<feature type="transmembrane region" description="Helical" evidence="7">
    <location>
        <begin position="46"/>
        <end position="67"/>
    </location>
</feature>
<dbReference type="InterPro" id="IPR005829">
    <property type="entry name" value="Sugar_transporter_CS"/>
</dbReference>
<dbReference type="InterPro" id="IPR011701">
    <property type="entry name" value="MFS"/>
</dbReference>
<evidence type="ECO:0000259" key="8">
    <source>
        <dbReference type="PROSITE" id="PS50850"/>
    </source>
</evidence>
<dbReference type="Pfam" id="PF07690">
    <property type="entry name" value="MFS_1"/>
    <property type="match status" value="1"/>
</dbReference>
<comment type="subcellular location">
    <subcellularLocation>
        <location evidence="1">Cell membrane</location>
        <topology evidence="1">Multi-pass membrane protein</topology>
    </subcellularLocation>
</comment>
<evidence type="ECO:0000256" key="6">
    <source>
        <dbReference type="ARBA" id="ARBA00023136"/>
    </source>
</evidence>
<dbReference type="Proteomes" id="UP001596186">
    <property type="component" value="Unassembled WGS sequence"/>
</dbReference>
<dbReference type="InterPro" id="IPR020846">
    <property type="entry name" value="MFS_dom"/>
</dbReference>
<dbReference type="PANTHER" id="PTHR23514">
    <property type="entry name" value="BYPASS OF STOP CODON PROTEIN 6"/>
    <property type="match status" value="1"/>
</dbReference>
<feature type="transmembrane region" description="Helical" evidence="7">
    <location>
        <begin position="152"/>
        <end position="180"/>
    </location>
</feature>
<feature type="transmembrane region" description="Helical" evidence="7">
    <location>
        <begin position="320"/>
        <end position="338"/>
    </location>
</feature>
<evidence type="ECO:0000256" key="2">
    <source>
        <dbReference type="ARBA" id="ARBA00008335"/>
    </source>
</evidence>
<gene>
    <name evidence="9" type="ORF">ACFP1F_08870</name>
</gene>
<evidence type="ECO:0000256" key="1">
    <source>
        <dbReference type="ARBA" id="ARBA00004651"/>
    </source>
</evidence>
<name>A0ABW1UYG1_9LACO</name>
<dbReference type="EMBL" id="JBHSSN010000015">
    <property type="protein sequence ID" value="MFC6323849.1"/>
    <property type="molecule type" value="Genomic_DNA"/>
</dbReference>
<feature type="transmembrane region" description="Helical" evidence="7">
    <location>
        <begin position="226"/>
        <end position="245"/>
    </location>
</feature>
<keyword evidence="10" id="KW-1185">Reference proteome</keyword>
<feature type="transmembrane region" description="Helical" evidence="7">
    <location>
        <begin position="79"/>
        <end position="108"/>
    </location>
</feature>
<sequence>MNTKKYRPSLIAATIYFNYFVWGSSILIVSQYSQQFMRLWNTDVKGISTVISMVGIGHLVTVIFAGWMSDKFGRRNTMVIGLISNIIFLMGLILSRNVYMACFFTLFLGAANSFDDSGAYPALTEAFPTKAASMNSLVKACMSLSQTLLPFLVAAVSSVSIVLPIMSVLLFLDVVAIFMIKFNKEDLDPVEATEIAKEEKEEIKEEVAEEKEATNGHLPKMSIDGVGLIIIGFTISFTFYMYSQYIPHFGSTVLNLSEAASKELVSWYALSSLISVFITSIVIRKAQPYHVMMLYAAIAGTFLVLMITFPSYLLVRITSIVIGFFAAGGIWQVGLTIISQYFPDQKGKVTGYYSFAAALTYFVGPFISTFIIDNTAQSMIYVFAIDAFVTVAGVAVMLFLFFRCHKYHFLKAN</sequence>
<feature type="transmembrane region" description="Helical" evidence="7">
    <location>
        <begin position="295"/>
        <end position="314"/>
    </location>
</feature>
<dbReference type="InterPro" id="IPR036259">
    <property type="entry name" value="MFS_trans_sf"/>
</dbReference>
<evidence type="ECO:0000256" key="7">
    <source>
        <dbReference type="SAM" id="Phobius"/>
    </source>
</evidence>
<comment type="caution">
    <text evidence="9">The sequence shown here is derived from an EMBL/GenBank/DDBJ whole genome shotgun (WGS) entry which is preliminary data.</text>
</comment>
<comment type="similarity">
    <text evidence="2">Belongs to the major facilitator superfamily.</text>
</comment>
<dbReference type="SUPFAM" id="SSF103473">
    <property type="entry name" value="MFS general substrate transporter"/>
    <property type="match status" value="1"/>
</dbReference>
<evidence type="ECO:0000256" key="3">
    <source>
        <dbReference type="ARBA" id="ARBA00022448"/>
    </source>
</evidence>
<keyword evidence="5 7" id="KW-1133">Transmembrane helix</keyword>
<reference evidence="10" key="1">
    <citation type="journal article" date="2019" name="Int. J. Syst. Evol. Microbiol.">
        <title>The Global Catalogue of Microorganisms (GCM) 10K type strain sequencing project: providing services to taxonomists for standard genome sequencing and annotation.</title>
        <authorList>
            <consortium name="The Broad Institute Genomics Platform"/>
            <consortium name="The Broad Institute Genome Sequencing Center for Infectious Disease"/>
            <person name="Wu L."/>
            <person name="Ma J."/>
        </authorList>
    </citation>
    <scope>NUCLEOTIDE SEQUENCE [LARGE SCALE GENOMIC DNA]</scope>
    <source>
        <strain evidence="10">CCM 8895</strain>
    </source>
</reference>